<evidence type="ECO:0000313" key="19">
    <source>
        <dbReference type="EMBL" id="PYI23783.1"/>
    </source>
</evidence>
<dbReference type="InterPro" id="IPR001944">
    <property type="entry name" value="Glycoside_Hdrlase_35"/>
</dbReference>
<dbReference type="Pfam" id="PF13363">
    <property type="entry name" value="BetaGal_dom3"/>
    <property type="match status" value="1"/>
</dbReference>
<keyword evidence="6" id="KW-0964">Secreted</keyword>
<dbReference type="SMART" id="SM01029">
    <property type="entry name" value="BetaGal_dom2"/>
    <property type="match status" value="1"/>
</dbReference>
<dbReference type="PANTHER" id="PTHR23421">
    <property type="entry name" value="BETA-GALACTOSIDASE RELATED"/>
    <property type="match status" value="1"/>
</dbReference>
<dbReference type="SUPFAM" id="SSF117100">
    <property type="entry name" value="Beta-galactosidase LacA, domain 3"/>
    <property type="match status" value="1"/>
</dbReference>
<evidence type="ECO:0000256" key="17">
    <source>
        <dbReference type="SAM" id="SignalP"/>
    </source>
</evidence>
<evidence type="ECO:0000256" key="16">
    <source>
        <dbReference type="RuleBase" id="RU003679"/>
    </source>
</evidence>
<dbReference type="InterPro" id="IPR025972">
    <property type="entry name" value="BetaGal_dom3"/>
</dbReference>
<evidence type="ECO:0000256" key="1">
    <source>
        <dbReference type="ARBA" id="ARBA00001412"/>
    </source>
</evidence>
<dbReference type="OMA" id="GGCPGDI"/>
<organism evidence="19 20">
    <name type="scientific">Aspergillus violaceofuscus (strain CBS 115571)</name>
    <dbReference type="NCBI Taxonomy" id="1450538"/>
    <lineage>
        <taxon>Eukaryota</taxon>
        <taxon>Fungi</taxon>
        <taxon>Dikarya</taxon>
        <taxon>Ascomycota</taxon>
        <taxon>Pezizomycotina</taxon>
        <taxon>Eurotiomycetes</taxon>
        <taxon>Eurotiomycetidae</taxon>
        <taxon>Eurotiales</taxon>
        <taxon>Aspergillaceae</taxon>
        <taxon>Aspergillus</taxon>
    </lineage>
</organism>
<dbReference type="FunFam" id="2.102.20.10:FF:000001">
    <property type="entry name" value="Beta-galactosidase A"/>
    <property type="match status" value="1"/>
</dbReference>
<evidence type="ECO:0000256" key="11">
    <source>
        <dbReference type="ARBA" id="ARBA00023277"/>
    </source>
</evidence>
<dbReference type="Pfam" id="PF13364">
    <property type="entry name" value="BetaGal_ABD2"/>
    <property type="match status" value="2"/>
</dbReference>
<evidence type="ECO:0000256" key="6">
    <source>
        <dbReference type="ARBA" id="ARBA00022525"/>
    </source>
</evidence>
<evidence type="ECO:0000256" key="12">
    <source>
        <dbReference type="ARBA" id="ARBA00023295"/>
    </source>
</evidence>
<evidence type="ECO:0000256" key="7">
    <source>
        <dbReference type="ARBA" id="ARBA00022729"/>
    </source>
</evidence>
<dbReference type="Gene3D" id="2.60.390.10">
    <property type="entry name" value="Beta-galactosidase, domain 3"/>
    <property type="match status" value="1"/>
</dbReference>
<evidence type="ECO:0000256" key="8">
    <source>
        <dbReference type="ARBA" id="ARBA00022801"/>
    </source>
</evidence>
<dbReference type="Gene3D" id="3.20.20.80">
    <property type="entry name" value="Glycosidases"/>
    <property type="match status" value="1"/>
</dbReference>
<evidence type="ECO:0000256" key="14">
    <source>
        <dbReference type="ARBA" id="ARBA00040693"/>
    </source>
</evidence>
<evidence type="ECO:0000256" key="15">
    <source>
        <dbReference type="ARBA" id="ARBA00042633"/>
    </source>
</evidence>
<evidence type="ECO:0000256" key="10">
    <source>
        <dbReference type="ARBA" id="ARBA00023180"/>
    </source>
</evidence>
<dbReference type="GO" id="GO:0005576">
    <property type="term" value="C:extracellular region"/>
    <property type="evidence" value="ECO:0007669"/>
    <property type="project" value="UniProtKB-SubCell"/>
</dbReference>
<gene>
    <name evidence="19" type="ORF">BO99DRAFT_470410</name>
</gene>
<dbReference type="Gene3D" id="2.102.20.10">
    <property type="entry name" value="Beta-galactosidase, domain 2"/>
    <property type="match status" value="1"/>
</dbReference>
<feature type="chain" id="PRO_5016012280" description="Probable beta-galactosidase B" evidence="17">
    <location>
        <begin position="22"/>
        <end position="1045"/>
    </location>
</feature>
<keyword evidence="7 17" id="KW-0732">Signal</keyword>
<dbReference type="Pfam" id="PF01301">
    <property type="entry name" value="Glyco_hydro_35"/>
    <property type="match status" value="1"/>
</dbReference>
<keyword evidence="12" id="KW-0326">Glycosidase</keyword>
<sequence>MARLLLPISLLLANSGLLATAQNQTAEGWEVFNNGLTTDVQWDHYSFHVNDQRVFVFSGEFHYWRIPVPGLWRDILEKIKAAGFTGFSIYTSWGYHSPNNHTVDFSTGAHNITSIFDLAKELGLYIIVRPGPYVNAEANAGGFPLWLTSGEYGTLRNNDSRYTDAWKPYFDEVSQITSRYQVTNGHNTICYQIENEYGDQWLTDPSQRVPNETAIDYMELLEASARDNGITVPLTFNDPNMNAKSWSSDWSDAGGNVDVTGVDSYPSCWSCDTSVCDSTNGAYVPYQLVEYYTYFQEFQPHMPSFLPEFQGGSYNPWAGPEGGCGDDTGADFVNLFYRWNIAQRVTAMSLYMLYGGTNWGSIATPVTATSYDYSAPISEDRSIGSKYYETKLLSLFTRSAGDLTMTDLVGNGTQYTDNSLITTYELRNPETNAAFYVTRHADSTSDTNEAFKLHLNTSAGNLIVPRNGGKIRIDGHQSKIIVTDFNLGSETLLYSTAEVLTYSVIDNEPTLVLWVPTGESGEFAVKGAKSGSVLSKCAKCSQPTFKRQGGSLTVSFTQSAGMSVLNIDNKLRVVLLDRTAAYLFWAPTLTENPLAPANETVLIQGPYLVRSVKEDGNTLEIKGDAVNATEIEVFASTKVKSLTWNGKQIKSTKTAHGSLRASLAAPKAITLPALTSWRSNDSLPERSVSYDDTGAAWVAADHMTTYNPQPPATLPVLYGDDYGFHNGIRLFRGYFNSSASGVFLNIQGGDAFGFSAWLNGHFVGSYLGNATITQANKTITFPAEYLSSDPKTTPNVLLVVHDDTGHDETTGVLNPRGILEARLLSNTTTPEFSHWRLAGTAGGESNLDPVRGVYNEDGLFAERVGWHLPDFDDSKWTVASSSSSSSSLSFTGATIKFFRTTVPLHIPTGLDVSISFVLGTPDDAPSNAYRAQLFVNGYQYGRYFPYIGNQVVYPVPAGVLDYNGENTIAVAVWAQTEAGAGMTVDWRVNYVADSSLSVVELETADLRPGWTEVRENRDSSSAMTLRSILEPGNHNEVLKPTPETP</sequence>
<keyword evidence="9" id="KW-1015">Disulfide bond</keyword>
<evidence type="ECO:0000256" key="2">
    <source>
        <dbReference type="ARBA" id="ARBA00002691"/>
    </source>
</evidence>
<name>A0A2V5HQA5_ASPV1</name>
<dbReference type="STRING" id="1450538.A0A2V5HQA5"/>
<reference evidence="19 20" key="1">
    <citation type="submission" date="2018-02" db="EMBL/GenBank/DDBJ databases">
        <title>The genomes of Aspergillus section Nigri reveals drivers in fungal speciation.</title>
        <authorList>
            <consortium name="DOE Joint Genome Institute"/>
            <person name="Vesth T.C."/>
            <person name="Nybo J."/>
            <person name="Theobald S."/>
            <person name="Brandl J."/>
            <person name="Frisvad J.C."/>
            <person name="Nielsen K.F."/>
            <person name="Lyhne E.K."/>
            <person name="Kogle M.E."/>
            <person name="Kuo A."/>
            <person name="Riley R."/>
            <person name="Clum A."/>
            <person name="Nolan M."/>
            <person name="Lipzen A."/>
            <person name="Salamov A."/>
            <person name="Henrissat B."/>
            <person name="Wiebenga A."/>
            <person name="De vries R.P."/>
            <person name="Grigoriev I.V."/>
            <person name="Mortensen U.H."/>
            <person name="Andersen M.R."/>
            <person name="Baker S.E."/>
        </authorList>
    </citation>
    <scope>NUCLEOTIDE SEQUENCE [LARGE SCALE GENOMIC DNA]</scope>
    <source>
        <strain evidence="19 20">CBS 115571</strain>
    </source>
</reference>
<dbReference type="SUPFAM" id="SSF51445">
    <property type="entry name" value="(Trans)glycosidases"/>
    <property type="match status" value="1"/>
</dbReference>
<dbReference type="Pfam" id="PF10435">
    <property type="entry name" value="BetaGal_dom2"/>
    <property type="match status" value="1"/>
</dbReference>
<dbReference type="InterPro" id="IPR036833">
    <property type="entry name" value="BetaGal_dom3_sf"/>
</dbReference>
<accession>A0A2V5HQA5</accession>
<dbReference type="InterPro" id="IPR008979">
    <property type="entry name" value="Galactose-bd-like_sf"/>
</dbReference>
<dbReference type="InterPro" id="IPR031330">
    <property type="entry name" value="Gly_Hdrlase_35_cat"/>
</dbReference>
<evidence type="ECO:0000256" key="3">
    <source>
        <dbReference type="ARBA" id="ARBA00004613"/>
    </source>
</evidence>
<dbReference type="InterPro" id="IPR025300">
    <property type="entry name" value="BetaGal_jelly_roll_dom"/>
</dbReference>
<dbReference type="InterPro" id="IPR018954">
    <property type="entry name" value="Betagal_dom2"/>
</dbReference>
<keyword evidence="13" id="KW-0624">Polysaccharide degradation</keyword>
<keyword evidence="10" id="KW-0325">Glycoprotein</keyword>
<dbReference type="FunFam" id="3.20.20.80:FF:000040">
    <property type="entry name" value="Beta-galactosidase A"/>
    <property type="match status" value="1"/>
</dbReference>
<dbReference type="PRINTS" id="PR00742">
    <property type="entry name" value="GLHYDRLASE35"/>
</dbReference>
<keyword evidence="20" id="KW-1185">Reference proteome</keyword>
<dbReference type="Gene3D" id="2.60.120.260">
    <property type="entry name" value="Galactose-binding domain-like"/>
    <property type="match status" value="2"/>
</dbReference>
<dbReference type="GO" id="GO:0000272">
    <property type="term" value="P:polysaccharide catabolic process"/>
    <property type="evidence" value="ECO:0007669"/>
    <property type="project" value="UniProtKB-KW"/>
</dbReference>
<keyword evidence="8" id="KW-0378">Hydrolase</keyword>
<dbReference type="EC" id="3.2.1.23" evidence="5"/>
<dbReference type="AlphaFoldDB" id="A0A2V5HQA5"/>
<dbReference type="InterPro" id="IPR017853">
    <property type="entry name" value="GH"/>
</dbReference>
<comment type="function">
    <text evidence="2">Cleaves beta-linked terminal galactosyl residues from gangliosides, glycoproteins, and glycosaminoglycans.</text>
</comment>
<evidence type="ECO:0000256" key="4">
    <source>
        <dbReference type="ARBA" id="ARBA00009809"/>
    </source>
</evidence>
<dbReference type="EMBL" id="KZ825104">
    <property type="protein sequence ID" value="PYI23783.1"/>
    <property type="molecule type" value="Genomic_DNA"/>
</dbReference>
<evidence type="ECO:0000256" key="5">
    <source>
        <dbReference type="ARBA" id="ARBA00012756"/>
    </source>
</evidence>
<proteinExistence type="inferred from homology"/>
<comment type="similarity">
    <text evidence="4 16">Belongs to the glycosyl hydrolase 35 family.</text>
</comment>
<dbReference type="SUPFAM" id="SSF51011">
    <property type="entry name" value="Glycosyl hydrolase domain"/>
    <property type="match status" value="1"/>
</dbReference>
<dbReference type="InterPro" id="IPR037110">
    <property type="entry name" value="Betagal_dom2_sf"/>
</dbReference>
<feature type="signal peptide" evidence="17">
    <location>
        <begin position="1"/>
        <end position="21"/>
    </location>
</feature>
<dbReference type="GO" id="GO:0004565">
    <property type="term" value="F:beta-galactosidase activity"/>
    <property type="evidence" value="ECO:0007669"/>
    <property type="project" value="UniProtKB-EC"/>
</dbReference>
<dbReference type="FunFam" id="2.60.120.260:FF:000138">
    <property type="entry name" value="Probable beta-galactosidase B"/>
    <property type="match status" value="1"/>
</dbReference>
<evidence type="ECO:0000256" key="9">
    <source>
        <dbReference type="ARBA" id="ARBA00023157"/>
    </source>
</evidence>
<dbReference type="Proteomes" id="UP000249829">
    <property type="component" value="Unassembled WGS sequence"/>
</dbReference>
<comment type="subcellular location">
    <subcellularLocation>
        <location evidence="3">Secreted</location>
    </subcellularLocation>
</comment>
<keyword evidence="11" id="KW-0119">Carbohydrate metabolism</keyword>
<dbReference type="SUPFAM" id="SSF49785">
    <property type="entry name" value="Galactose-binding domain-like"/>
    <property type="match status" value="2"/>
</dbReference>
<evidence type="ECO:0000313" key="20">
    <source>
        <dbReference type="Proteomes" id="UP000249829"/>
    </source>
</evidence>
<feature type="domain" description="Beta-galactosidase" evidence="18">
    <location>
        <begin position="402"/>
        <end position="584"/>
    </location>
</feature>
<protein>
    <recommendedName>
        <fullName evidence="14">Probable beta-galactosidase B</fullName>
        <ecNumber evidence="5">3.2.1.23</ecNumber>
    </recommendedName>
    <alternativeName>
        <fullName evidence="15">Lactase B</fullName>
    </alternativeName>
</protein>
<evidence type="ECO:0000259" key="18">
    <source>
        <dbReference type="SMART" id="SM01029"/>
    </source>
</evidence>
<comment type="catalytic activity">
    <reaction evidence="1">
        <text>Hydrolysis of terminal non-reducing beta-D-galactose residues in beta-D-galactosides.</text>
        <dbReference type="EC" id="3.2.1.23"/>
    </reaction>
</comment>
<evidence type="ECO:0000256" key="13">
    <source>
        <dbReference type="ARBA" id="ARBA00023326"/>
    </source>
</evidence>